<gene>
    <name evidence="1" type="ORF">EJ08DRAFT_351266</name>
</gene>
<dbReference type="AlphaFoldDB" id="A0A9P4NMS7"/>
<keyword evidence="2" id="KW-1185">Reference proteome</keyword>
<dbReference type="EMBL" id="MU007059">
    <property type="protein sequence ID" value="KAF2427514.1"/>
    <property type="molecule type" value="Genomic_DNA"/>
</dbReference>
<comment type="caution">
    <text evidence="1">The sequence shown here is derived from an EMBL/GenBank/DDBJ whole genome shotgun (WGS) entry which is preliminary data.</text>
</comment>
<name>A0A9P4NMS7_9PEZI</name>
<organism evidence="1 2">
    <name type="scientific">Tothia fuscella</name>
    <dbReference type="NCBI Taxonomy" id="1048955"/>
    <lineage>
        <taxon>Eukaryota</taxon>
        <taxon>Fungi</taxon>
        <taxon>Dikarya</taxon>
        <taxon>Ascomycota</taxon>
        <taxon>Pezizomycotina</taxon>
        <taxon>Dothideomycetes</taxon>
        <taxon>Pleosporomycetidae</taxon>
        <taxon>Venturiales</taxon>
        <taxon>Cylindrosympodiaceae</taxon>
        <taxon>Tothia</taxon>
    </lineage>
</organism>
<dbReference type="Gene3D" id="3.40.50.300">
    <property type="entry name" value="P-loop containing nucleotide triphosphate hydrolases"/>
    <property type="match status" value="1"/>
</dbReference>
<dbReference type="InterPro" id="IPR027417">
    <property type="entry name" value="P-loop_NTPase"/>
</dbReference>
<evidence type="ECO:0000313" key="2">
    <source>
        <dbReference type="Proteomes" id="UP000800235"/>
    </source>
</evidence>
<dbReference type="SUPFAM" id="SSF52540">
    <property type="entry name" value="P-loop containing nucleoside triphosphate hydrolases"/>
    <property type="match status" value="1"/>
</dbReference>
<sequence>MAIIISDGTWRQFLVHTQRKSELEICDFVYTMNKVKGGDLVEVLIPYLLRTKDDPRPVVLMTSGIAGAGKSTLSKAVISKLPSFTRLSIDGYVHSKYGLYAIDYPREKYAEYLAEAQKAMRQQLREIIGAKDGGDVVLDSTLAFKEDRDDWARVVREGGGRRVLVYLDAKKEILWKRIQERQAIERNADSAFEMTEAILDSYLRGFEVPRGEGEVVLRIT</sequence>
<reference evidence="1" key="1">
    <citation type="journal article" date="2020" name="Stud. Mycol.">
        <title>101 Dothideomycetes genomes: a test case for predicting lifestyles and emergence of pathogens.</title>
        <authorList>
            <person name="Haridas S."/>
            <person name="Albert R."/>
            <person name="Binder M."/>
            <person name="Bloem J."/>
            <person name="Labutti K."/>
            <person name="Salamov A."/>
            <person name="Andreopoulos B."/>
            <person name="Baker S."/>
            <person name="Barry K."/>
            <person name="Bills G."/>
            <person name="Bluhm B."/>
            <person name="Cannon C."/>
            <person name="Castanera R."/>
            <person name="Culley D."/>
            <person name="Daum C."/>
            <person name="Ezra D."/>
            <person name="Gonzalez J."/>
            <person name="Henrissat B."/>
            <person name="Kuo A."/>
            <person name="Liang C."/>
            <person name="Lipzen A."/>
            <person name="Lutzoni F."/>
            <person name="Magnuson J."/>
            <person name="Mondo S."/>
            <person name="Nolan M."/>
            <person name="Ohm R."/>
            <person name="Pangilinan J."/>
            <person name="Park H.-J."/>
            <person name="Ramirez L."/>
            <person name="Alfaro M."/>
            <person name="Sun H."/>
            <person name="Tritt A."/>
            <person name="Yoshinaga Y."/>
            <person name="Zwiers L.-H."/>
            <person name="Turgeon B."/>
            <person name="Goodwin S."/>
            <person name="Spatafora J."/>
            <person name="Crous P."/>
            <person name="Grigoriev I."/>
        </authorList>
    </citation>
    <scope>NUCLEOTIDE SEQUENCE</scope>
    <source>
        <strain evidence="1">CBS 130266</strain>
    </source>
</reference>
<dbReference type="Proteomes" id="UP000800235">
    <property type="component" value="Unassembled WGS sequence"/>
</dbReference>
<dbReference type="Pfam" id="PF13671">
    <property type="entry name" value="AAA_33"/>
    <property type="match status" value="1"/>
</dbReference>
<protein>
    <submittedName>
        <fullName evidence="1">ATP/GTP-binding protein</fullName>
    </submittedName>
</protein>
<dbReference type="OrthoDB" id="3512845at2759"/>
<proteinExistence type="predicted"/>
<accession>A0A9P4NMS7</accession>
<evidence type="ECO:0000313" key="1">
    <source>
        <dbReference type="EMBL" id="KAF2427514.1"/>
    </source>
</evidence>